<dbReference type="GO" id="GO:0016491">
    <property type="term" value="F:oxidoreductase activity"/>
    <property type="evidence" value="ECO:0007669"/>
    <property type="project" value="UniProtKB-KW"/>
</dbReference>
<dbReference type="Gene3D" id="3.40.50.720">
    <property type="entry name" value="NAD(P)-binding Rossmann-like Domain"/>
    <property type="match status" value="1"/>
</dbReference>
<evidence type="ECO:0000313" key="6">
    <source>
        <dbReference type="Proteomes" id="UP000054821"/>
    </source>
</evidence>
<dbReference type="EMBL" id="JPDN02000020">
    <property type="protein sequence ID" value="PON24943.1"/>
    <property type="molecule type" value="Genomic_DNA"/>
</dbReference>
<evidence type="ECO:0000256" key="1">
    <source>
        <dbReference type="ARBA" id="ARBA00006484"/>
    </source>
</evidence>
<dbReference type="Pfam" id="PF00106">
    <property type="entry name" value="adh_short"/>
    <property type="match status" value="1"/>
</dbReference>
<keyword evidence="3" id="KW-0560">Oxidoreductase</keyword>
<evidence type="ECO:0000256" key="4">
    <source>
        <dbReference type="RuleBase" id="RU000363"/>
    </source>
</evidence>
<accession>A0A2P4ZKW2</accession>
<protein>
    <recommendedName>
        <fullName evidence="7">Short-chain dehydrogenase</fullName>
    </recommendedName>
</protein>
<evidence type="ECO:0000256" key="3">
    <source>
        <dbReference type="ARBA" id="ARBA00023002"/>
    </source>
</evidence>
<dbReference type="AlphaFoldDB" id="A0A2P4ZKW2"/>
<dbReference type="SUPFAM" id="SSF51735">
    <property type="entry name" value="NAD(P)-binding Rossmann-fold domains"/>
    <property type="match status" value="1"/>
</dbReference>
<evidence type="ECO:0008006" key="7">
    <source>
        <dbReference type="Google" id="ProtNLM"/>
    </source>
</evidence>
<dbReference type="InterPro" id="IPR002347">
    <property type="entry name" value="SDR_fam"/>
</dbReference>
<dbReference type="PANTHER" id="PTHR24320:SF282">
    <property type="entry name" value="WW DOMAIN-CONTAINING OXIDOREDUCTASE"/>
    <property type="match status" value="1"/>
</dbReference>
<keyword evidence="6" id="KW-1185">Reference proteome</keyword>
<name>A0A2P4ZKW2_9HYPO</name>
<organism evidence="5 6">
    <name type="scientific">Trichoderma gamsii</name>
    <dbReference type="NCBI Taxonomy" id="398673"/>
    <lineage>
        <taxon>Eukaryota</taxon>
        <taxon>Fungi</taxon>
        <taxon>Dikarya</taxon>
        <taxon>Ascomycota</taxon>
        <taxon>Pezizomycotina</taxon>
        <taxon>Sordariomycetes</taxon>
        <taxon>Hypocreomycetidae</taxon>
        <taxon>Hypocreales</taxon>
        <taxon>Hypocreaceae</taxon>
        <taxon>Trichoderma</taxon>
    </lineage>
</organism>
<sequence>MTTLWDPLREMAKLQGKIAVVTGGRKDLSEANSQLARSSGIGLEIVGFLARKGAKVYCTTRSENKAKRARDVLRAKYPEIDQEKIKWVLLDLSDLRSITDAADELKSNETKLDILSILQGATPLILQYAPNTIDSLVNNAAAATMSHSLVAGRWEWHMAVNFIGPFLFVNRVLPLLKNATNDSNSNPDVRIVTLSSIAHANMLPHNFEFHFDSPSCLANPVVSYPWQWRYIGRFIFGFDMIRYAASKAAVVMFAKGLQSRLDAGGLPILSLSVHPGEVATEGVMAINNVFIKTIARLTFLTSQQGAATPLFAATASKIKQNQNIYGGKFLTPYGKIQAPHPVVEDAQQLQGLWEHTTKEVNEQLMALGIPPLDRW</sequence>
<reference evidence="5 6" key="1">
    <citation type="journal article" date="2016" name="Genome Announc.">
        <title>Draft Whole-Genome Sequence of Trichoderma gamsii T6085, a Promising Biocontrol Agent of Fusarium Head Blight on Wheat.</title>
        <authorList>
            <person name="Baroncelli R."/>
            <person name="Zapparata A."/>
            <person name="Piaggeschi G."/>
            <person name="Sarrocco S."/>
            <person name="Vannacci G."/>
        </authorList>
    </citation>
    <scope>NUCLEOTIDE SEQUENCE [LARGE SCALE GENOMIC DNA]</scope>
    <source>
        <strain evidence="5 6">T6085</strain>
    </source>
</reference>
<dbReference type="RefSeq" id="XP_018664230.1">
    <property type="nucleotide sequence ID" value="XM_018802723.1"/>
</dbReference>
<dbReference type="STRING" id="398673.A0A2P4ZKW2"/>
<keyword evidence="2" id="KW-0521">NADP</keyword>
<dbReference type="PRINTS" id="PR00080">
    <property type="entry name" value="SDRFAMILY"/>
</dbReference>
<gene>
    <name evidence="5" type="ORF">TGAM01_v206024</name>
</gene>
<dbReference type="InterPro" id="IPR036291">
    <property type="entry name" value="NAD(P)-bd_dom_sf"/>
</dbReference>
<dbReference type="Proteomes" id="UP000054821">
    <property type="component" value="Unassembled WGS sequence"/>
</dbReference>
<comment type="similarity">
    <text evidence="1 4">Belongs to the short-chain dehydrogenases/reductases (SDR) family.</text>
</comment>
<proteinExistence type="inferred from homology"/>
<comment type="caution">
    <text evidence="5">The sequence shown here is derived from an EMBL/GenBank/DDBJ whole genome shotgun (WGS) entry which is preliminary data.</text>
</comment>
<evidence type="ECO:0000313" key="5">
    <source>
        <dbReference type="EMBL" id="PON24943.1"/>
    </source>
</evidence>
<dbReference type="PANTHER" id="PTHR24320">
    <property type="entry name" value="RETINOL DEHYDROGENASE"/>
    <property type="match status" value="1"/>
</dbReference>
<evidence type="ECO:0000256" key="2">
    <source>
        <dbReference type="ARBA" id="ARBA00022857"/>
    </source>
</evidence>
<dbReference type="GeneID" id="29982806"/>